<dbReference type="InterPro" id="IPR029058">
    <property type="entry name" value="AB_hydrolase_fold"/>
</dbReference>
<evidence type="ECO:0000313" key="5">
    <source>
        <dbReference type="EMBL" id="KAF9457253.1"/>
    </source>
</evidence>
<dbReference type="GO" id="GO:0016787">
    <property type="term" value="F:hydrolase activity"/>
    <property type="evidence" value="ECO:0007669"/>
    <property type="project" value="UniProtKB-KW"/>
</dbReference>
<protein>
    <submittedName>
        <fullName evidence="5">TAP-like protein-domain-containing protein</fullName>
    </submittedName>
</protein>
<dbReference type="InterPro" id="IPR000073">
    <property type="entry name" value="AB_hydrolase_1"/>
</dbReference>
<evidence type="ECO:0000256" key="1">
    <source>
        <dbReference type="ARBA" id="ARBA00010088"/>
    </source>
</evidence>
<name>A0A9P6CDQ2_9AGAR</name>
<organism evidence="5 6">
    <name type="scientific">Collybia nuda</name>
    <dbReference type="NCBI Taxonomy" id="64659"/>
    <lineage>
        <taxon>Eukaryota</taxon>
        <taxon>Fungi</taxon>
        <taxon>Dikarya</taxon>
        <taxon>Basidiomycota</taxon>
        <taxon>Agaricomycotina</taxon>
        <taxon>Agaricomycetes</taxon>
        <taxon>Agaricomycetidae</taxon>
        <taxon>Agaricales</taxon>
        <taxon>Tricholomatineae</taxon>
        <taxon>Clitocybaceae</taxon>
        <taxon>Collybia</taxon>
    </lineage>
</organism>
<keyword evidence="2" id="KW-0378">Hydrolase</keyword>
<comment type="similarity">
    <text evidence="1">Belongs to the peptidase S33 family.</text>
</comment>
<gene>
    <name evidence="5" type="ORF">BDZ94DRAFT_1314384</name>
</gene>
<evidence type="ECO:0000259" key="4">
    <source>
        <dbReference type="Pfam" id="PF08386"/>
    </source>
</evidence>
<keyword evidence="6" id="KW-1185">Reference proteome</keyword>
<dbReference type="Pfam" id="PF00561">
    <property type="entry name" value="Abhydrolase_1"/>
    <property type="match status" value="1"/>
</dbReference>
<evidence type="ECO:0000256" key="2">
    <source>
        <dbReference type="ARBA" id="ARBA00022801"/>
    </source>
</evidence>
<evidence type="ECO:0000313" key="6">
    <source>
        <dbReference type="Proteomes" id="UP000807353"/>
    </source>
</evidence>
<dbReference type="SUPFAM" id="SSF53474">
    <property type="entry name" value="alpha/beta-Hydrolases"/>
    <property type="match status" value="1"/>
</dbReference>
<dbReference type="InterPro" id="IPR013595">
    <property type="entry name" value="Pept_S33_TAP-like_C"/>
</dbReference>
<dbReference type="Gene3D" id="3.40.50.1820">
    <property type="entry name" value="alpha/beta hydrolase"/>
    <property type="match status" value="1"/>
</dbReference>
<sequence>MVFAPRNTTLLACIIFVALASSPFIFQILRGDTNGNFSTLYDSFEAGVLTATTGARAKFSWDSVPPSDHLVWHDCYTEHQCARLNVPLNYSDPYGEKAIIALTRIPSPLPVGSPWYRGPILFNPGGPGGSGVDLVVQAGKLFSTIVGPQFDVLGFDPRGVGHSVPRVSFFETAAERALWGSVGPHVLDASAGEVARQWARSKVINGLAGERLLNLLPHINTDQTARDMLRITEAHGNEKLQYWGFSYGTVLGATFAAMFPDKIERMIIDGVVDVENYYATLWTNNLLDTDKTMQTFFDGCAEAGPDDCPFYAPTAEDISRNLTNLYNAIRKKPVPVRTKVSYGLVDYNRLRTTIFMSLYTPYATFPALARGLADLAAGDGRLLFEMEEFPPFQCSCDEGPPRIDIVDEAYAAILCNDGVDISESLGDFEKYFKHLTEKSSWGELWSAIRGNCISWPRLPKSHFQGPFTGNTSFPILLIGNTADPVTPLWAAKKVSKGYPGSVVLTQNSPGHSSLTAPSLCTQKYIRRYFTDGTLPDRGTVCEVIKSPFSQITSKTPTDQTPFENNWTSDERDILTAITALSMISRSSAPYPL</sequence>
<dbReference type="OrthoDB" id="425534at2759"/>
<dbReference type="Proteomes" id="UP000807353">
    <property type="component" value="Unassembled WGS sequence"/>
</dbReference>
<comment type="caution">
    <text evidence="5">The sequence shown here is derived from an EMBL/GenBank/DDBJ whole genome shotgun (WGS) entry which is preliminary data.</text>
</comment>
<feature type="domain" description="AB hydrolase-1" evidence="3">
    <location>
        <begin position="119"/>
        <end position="303"/>
    </location>
</feature>
<feature type="domain" description="Peptidase S33 tripeptidyl aminopeptidase-like C-terminal" evidence="4">
    <location>
        <begin position="441"/>
        <end position="541"/>
    </location>
</feature>
<dbReference type="EMBL" id="MU150380">
    <property type="protein sequence ID" value="KAF9457253.1"/>
    <property type="molecule type" value="Genomic_DNA"/>
</dbReference>
<proteinExistence type="inferred from homology"/>
<dbReference type="PANTHER" id="PTHR43248">
    <property type="entry name" value="2-SUCCINYL-6-HYDROXY-2,4-CYCLOHEXADIENE-1-CARBOXYLATE SYNTHASE"/>
    <property type="match status" value="1"/>
</dbReference>
<accession>A0A9P6CDQ2</accession>
<dbReference type="InterPro" id="IPR051601">
    <property type="entry name" value="Serine_prot/Carboxylest_S33"/>
</dbReference>
<reference evidence="5" key="1">
    <citation type="submission" date="2020-11" db="EMBL/GenBank/DDBJ databases">
        <authorList>
            <consortium name="DOE Joint Genome Institute"/>
            <person name="Ahrendt S."/>
            <person name="Riley R."/>
            <person name="Andreopoulos W."/>
            <person name="Labutti K."/>
            <person name="Pangilinan J."/>
            <person name="Ruiz-Duenas F.J."/>
            <person name="Barrasa J.M."/>
            <person name="Sanchez-Garcia M."/>
            <person name="Camarero S."/>
            <person name="Miyauchi S."/>
            <person name="Serrano A."/>
            <person name="Linde D."/>
            <person name="Babiker R."/>
            <person name="Drula E."/>
            <person name="Ayuso-Fernandez I."/>
            <person name="Pacheco R."/>
            <person name="Padilla G."/>
            <person name="Ferreira P."/>
            <person name="Barriuso J."/>
            <person name="Kellner H."/>
            <person name="Castanera R."/>
            <person name="Alfaro M."/>
            <person name="Ramirez L."/>
            <person name="Pisabarro A.G."/>
            <person name="Kuo A."/>
            <person name="Tritt A."/>
            <person name="Lipzen A."/>
            <person name="He G."/>
            <person name="Yan M."/>
            <person name="Ng V."/>
            <person name="Cullen D."/>
            <person name="Martin F."/>
            <person name="Rosso M.-N."/>
            <person name="Henrissat B."/>
            <person name="Hibbett D."/>
            <person name="Martinez A.T."/>
            <person name="Grigoriev I.V."/>
        </authorList>
    </citation>
    <scope>NUCLEOTIDE SEQUENCE</scope>
    <source>
        <strain evidence="5">CBS 247.69</strain>
    </source>
</reference>
<evidence type="ECO:0000259" key="3">
    <source>
        <dbReference type="Pfam" id="PF00561"/>
    </source>
</evidence>
<dbReference type="PANTHER" id="PTHR43248:SF25">
    <property type="entry name" value="AB HYDROLASE-1 DOMAIN-CONTAINING PROTEIN-RELATED"/>
    <property type="match status" value="1"/>
</dbReference>
<dbReference type="AlphaFoldDB" id="A0A9P6CDQ2"/>
<dbReference type="Pfam" id="PF08386">
    <property type="entry name" value="Abhydrolase_4"/>
    <property type="match status" value="1"/>
</dbReference>